<dbReference type="Proteomes" id="UP001597318">
    <property type="component" value="Unassembled WGS sequence"/>
</dbReference>
<dbReference type="RefSeq" id="WP_281730392.1">
    <property type="nucleotide sequence ID" value="NZ_CP095550.1"/>
</dbReference>
<accession>A0ABW5C3Y3</accession>
<protein>
    <submittedName>
        <fullName evidence="1">Uncharacterized protein</fullName>
    </submittedName>
</protein>
<reference evidence="2" key="1">
    <citation type="journal article" date="2019" name="Int. J. Syst. Evol. Microbiol.">
        <title>The Global Catalogue of Microorganisms (GCM) 10K type strain sequencing project: providing services to taxonomists for standard genome sequencing and annotation.</title>
        <authorList>
            <consortium name="The Broad Institute Genomics Platform"/>
            <consortium name="The Broad Institute Genome Sequencing Center for Infectious Disease"/>
            <person name="Wu L."/>
            <person name="Ma J."/>
        </authorList>
    </citation>
    <scope>NUCLEOTIDE SEQUENCE [LARGE SCALE GENOMIC DNA]</scope>
    <source>
        <strain evidence="2">CGMCC 1.15474</strain>
    </source>
</reference>
<organism evidence="1 2">
    <name type="scientific">Metabacillus endolithicus</name>
    <dbReference type="NCBI Taxonomy" id="1535204"/>
    <lineage>
        <taxon>Bacteria</taxon>
        <taxon>Bacillati</taxon>
        <taxon>Bacillota</taxon>
        <taxon>Bacilli</taxon>
        <taxon>Bacillales</taxon>
        <taxon>Bacillaceae</taxon>
        <taxon>Metabacillus</taxon>
    </lineage>
</organism>
<proteinExistence type="predicted"/>
<keyword evidence="2" id="KW-1185">Reference proteome</keyword>
<dbReference type="EMBL" id="JBHUIK010000004">
    <property type="protein sequence ID" value="MFD2215625.1"/>
    <property type="molecule type" value="Genomic_DNA"/>
</dbReference>
<sequence length="43" mass="4584">MGHKVIIDGDELQASHVIIHKKVIGLACSESIFAVGSSGYFII</sequence>
<gene>
    <name evidence="1" type="ORF">ACFSKK_18225</name>
</gene>
<name>A0ABW5C3Y3_9BACI</name>
<evidence type="ECO:0000313" key="1">
    <source>
        <dbReference type="EMBL" id="MFD2215625.1"/>
    </source>
</evidence>
<evidence type="ECO:0000313" key="2">
    <source>
        <dbReference type="Proteomes" id="UP001597318"/>
    </source>
</evidence>
<comment type="caution">
    <text evidence="1">The sequence shown here is derived from an EMBL/GenBank/DDBJ whole genome shotgun (WGS) entry which is preliminary data.</text>
</comment>